<comment type="induction">
    <text evidence="9">By stress conditions e.g. heat shock.</text>
</comment>
<dbReference type="PRINTS" id="PR00301">
    <property type="entry name" value="HEATSHOCK70"/>
</dbReference>
<dbReference type="RefSeq" id="WP_160363943.1">
    <property type="nucleotide sequence ID" value="NZ_JACEIB010000027.1"/>
</dbReference>
<keyword evidence="6 9" id="KW-0067">ATP-binding</keyword>
<evidence type="ECO:0000256" key="1">
    <source>
        <dbReference type="ARBA" id="ARBA00002290"/>
    </source>
</evidence>
<dbReference type="PROSITE" id="PS01036">
    <property type="entry name" value="HSP70_3"/>
    <property type="match status" value="1"/>
</dbReference>
<evidence type="ECO:0000256" key="8">
    <source>
        <dbReference type="ARBA" id="ARBA00023186"/>
    </source>
</evidence>
<evidence type="ECO:0000256" key="5">
    <source>
        <dbReference type="ARBA" id="ARBA00022741"/>
    </source>
</evidence>
<evidence type="ECO:0000256" key="6">
    <source>
        <dbReference type="ARBA" id="ARBA00022840"/>
    </source>
</evidence>
<dbReference type="GO" id="GO:0005737">
    <property type="term" value="C:cytoplasm"/>
    <property type="evidence" value="ECO:0007669"/>
    <property type="project" value="UniProtKB-ARBA"/>
</dbReference>
<evidence type="ECO:0000256" key="12">
    <source>
        <dbReference type="SAM" id="MobiDB-lite"/>
    </source>
</evidence>
<dbReference type="SUPFAM" id="SSF100920">
    <property type="entry name" value="Heat shock protein 70kD (HSP70), peptide-binding domain"/>
    <property type="match status" value="1"/>
</dbReference>
<evidence type="ECO:0000313" key="13">
    <source>
        <dbReference type="EMBL" id="MBA2936048.1"/>
    </source>
</evidence>
<feature type="coiled-coil region" evidence="11">
    <location>
        <begin position="247"/>
        <end position="274"/>
    </location>
</feature>
<dbReference type="InterPro" id="IPR029047">
    <property type="entry name" value="HSP70_peptide-bd_sf"/>
</dbReference>
<dbReference type="InterPro" id="IPR029048">
    <property type="entry name" value="HSP70_C_sf"/>
</dbReference>
<dbReference type="NCBIfam" id="TIGR02350">
    <property type="entry name" value="prok_dnaK"/>
    <property type="match status" value="1"/>
</dbReference>
<comment type="similarity">
    <text evidence="2 9 10">Belongs to the heat shock protein 70 family.</text>
</comment>
<dbReference type="FunFam" id="3.30.420.40:FF:000020">
    <property type="entry name" value="Chaperone protein HscA homolog"/>
    <property type="match status" value="1"/>
</dbReference>
<dbReference type="Gene3D" id="1.20.1270.10">
    <property type="match status" value="1"/>
</dbReference>
<feature type="modified residue" description="Phosphothreonine; by autocatalysis" evidence="9">
    <location>
        <position position="198"/>
    </location>
</feature>
<evidence type="ECO:0000256" key="9">
    <source>
        <dbReference type="HAMAP-Rule" id="MF_00332"/>
    </source>
</evidence>
<comment type="caution">
    <text evidence="13">The sequence shown here is derived from an EMBL/GenBank/DDBJ whole genome shotgun (WGS) entry which is preliminary data.</text>
</comment>
<comment type="function">
    <text evidence="1 9">Acts as a chaperone.</text>
</comment>
<feature type="compositionally biased region" description="Acidic residues" evidence="12">
    <location>
        <begin position="617"/>
        <end position="630"/>
    </location>
</feature>
<dbReference type="FunFam" id="3.30.420.40:FF:000004">
    <property type="entry name" value="Molecular chaperone DnaK"/>
    <property type="match status" value="1"/>
</dbReference>
<protein>
    <recommendedName>
        <fullName evidence="3 9">Chaperone protein DnaK</fullName>
    </recommendedName>
    <alternativeName>
        <fullName evidence="9">HSP70</fullName>
    </alternativeName>
    <alternativeName>
        <fullName evidence="9">Heat shock 70 kDa protein</fullName>
    </alternativeName>
    <alternativeName>
        <fullName evidence="9">Heat shock protein 70</fullName>
    </alternativeName>
</protein>
<organism evidence="13 14">
    <name type="scientific">Sphingomonas chungangi</name>
    <dbReference type="NCBI Taxonomy" id="2683589"/>
    <lineage>
        <taxon>Bacteria</taxon>
        <taxon>Pseudomonadati</taxon>
        <taxon>Pseudomonadota</taxon>
        <taxon>Alphaproteobacteria</taxon>
        <taxon>Sphingomonadales</taxon>
        <taxon>Sphingomonadaceae</taxon>
        <taxon>Sphingomonas</taxon>
    </lineage>
</organism>
<evidence type="ECO:0000313" key="14">
    <source>
        <dbReference type="Proteomes" id="UP000570166"/>
    </source>
</evidence>
<dbReference type="PANTHER" id="PTHR19375">
    <property type="entry name" value="HEAT SHOCK PROTEIN 70KDA"/>
    <property type="match status" value="1"/>
</dbReference>
<evidence type="ECO:0000256" key="4">
    <source>
        <dbReference type="ARBA" id="ARBA00022553"/>
    </source>
</evidence>
<evidence type="ECO:0000256" key="2">
    <source>
        <dbReference type="ARBA" id="ARBA00007381"/>
    </source>
</evidence>
<feature type="region of interest" description="Disordered" evidence="12">
    <location>
        <begin position="601"/>
        <end position="630"/>
    </location>
</feature>
<accession>A0A838LF36</accession>
<evidence type="ECO:0000256" key="10">
    <source>
        <dbReference type="RuleBase" id="RU003322"/>
    </source>
</evidence>
<sequence length="630" mass="67651">MAKVIGIDLGTTNSCVAVMEGGKPKVIENAEGARTTPSIVAFTKDGERLIGQPAKRQAVTNPNNTIFAVKRLIGRRFDDPITKKDTELVPYHIVKGPNGDAWVQAGGEDYSPSQVSAFTLQKMKETAESYLGEPVTQAVITVPAYFNDAQRQATKDAGKIAGLEVLRIINEPTAAALAYGLEKNDGKTIAVYDLGGGTFDISVLEIGDGVFEVKSTNGDTFLGGEDFDNKIVEYLAEGFKKDEGIDLSKDKLALQRLKEAAEKAKIELSSAQSTEVNLPFITADQNGPKHLVKTITRSDLEKLVEDLVRRTMEPVKKALADAGLKADAIDEVVLVGGMTRMPRVRQAVKDFFGKEPHTGVNPDEVVAIGAAVQAGVLQGDVKDVLLLDVTPLSLGIETLGGVFTRMIDRNTTIPTKKSQTYSTAEDNQGAVTIRVFQGEREMAADNKMLGQFDLIGIPPAPRGVPQIEVTFDIDANGIVNVSAKDRGTGKEQQIKIQASGGLSDNDIDQMVKDAEKFAEEDKKRREAAEAKNNAEGLIHSTERQLEEHGDKVDAALKSEIEAAVAEAKTAVESNDAAQMSEKAQALAQVAMKLGQAIYEKDQAAQASPGAEGPKDDDVVDAEFSEVDDNK</sequence>
<dbReference type="EMBL" id="JACEIB010000027">
    <property type="protein sequence ID" value="MBA2936048.1"/>
    <property type="molecule type" value="Genomic_DNA"/>
</dbReference>
<dbReference type="FunFam" id="3.90.640.10:FF:000003">
    <property type="entry name" value="Molecular chaperone DnaK"/>
    <property type="match status" value="1"/>
</dbReference>
<keyword evidence="5 9" id="KW-0547">Nucleotide-binding</keyword>
<dbReference type="Proteomes" id="UP000570166">
    <property type="component" value="Unassembled WGS sequence"/>
</dbReference>
<dbReference type="GO" id="GO:0051082">
    <property type="term" value="F:unfolded protein binding"/>
    <property type="evidence" value="ECO:0007669"/>
    <property type="project" value="InterPro"/>
</dbReference>
<feature type="compositionally biased region" description="Basic and acidic residues" evidence="12">
    <location>
        <begin position="540"/>
        <end position="549"/>
    </location>
</feature>
<dbReference type="SUPFAM" id="SSF53067">
    <property type="entry name" value="Actin-like ATPase domain"/>
    <property type="match status" value="2"/>
</dbReference>
<evidence type="ECO:0000256" key="3">
    <source>
        <dbReference type="ARBA" id="ARBA00014415"/>
    </source>
</evidence>
<dbReference type="FunFam" id="1.20.1270.10:FF:000001">
    <property type="entry name" value="Molecular chaperone DnaK"/>
    <property type="match status" value="1"/>
</dbReference>
<gene>
    <name evidence="9 13" type="primary">dnaK</name>
    <name evidence="13" type="ORF">HZF05_18355</name>
</gene>
<dbReference type="InterPro" id="IPR013126">
    <property type="entry name" value="Hsp_70_fam"/>
</dbReference>
<name>A0A838LF36_9SPHN</name>
<evidence type="ECO:0000256" key="7">
    <source>
        <dbReference type="ARBA" id="ARBA00023016"/>
    </source>
</evidence>
<dbReference type="NCBIfam" id="NF001413">
    <property type="entry name" value="PRK00290.1"/>
    <property type="match status" value="1"/>
</dbReference>
<keyword evidence="8 9" id="KW-0143">Chaperone</keyword>
<reference evidence="13 14" key="1">
    <citation type="submission" date="2020-07" db="EMBL/GenBank/DDBJ databases">
        <authorList>
            <person name="Sun Q."/>
        </authorList>
    </citation>
    <scope>NUCLEOTIDE SEQUENCE [LARGE SCALE GENOMIC DNA]</scope>
    <source>
        <strain evidence="13 14">CGMCC 1.13654</strain>
    </source>
</reference>
<evidence type="ECO:0000256" key="11">
    <source>
        <dbReference type="SAM" id="Coils"/>
    </source>
</evidence>
<dbReference type="PROSITE" id="PS00329">
    <property type="entry name" value="HSP70_2"/>
    <property type="match status" value="1"/>
</dbReference>
<dbReference type="SUPFAM" id="SSF100934">
    <property type="entry name" value="Heat shock protein 70kD (HSP70), C-terminal subdomain"/>
    <property type="match status" value="1"/>
</dbReference>
<keyword evidence="11" id="KW-0175">Coiled coil</keyword>
<dbReference type="GO" id="GO:0005524">
    <property type="term" value="F:ATP binding"/>
    <property type="evidence" value="ECO:0007669"/>
    <property type="project" value="UniProtKB-UniRule"/>
</dbReference>
<dbReference type="Gene3D" id="3.90.640.10">
    <property type="entry name" value="Actin, Chain A, domain 4"/>
    <property type="match status" value="1"/>
</dbReference>
<dbReference type="GO" id="GO:0140662">
    <property type="term" value="F:ATP-dependent protein folding chaperone"/>
    <property type="evidence" value="ECO:0007669"/>
    <property type="project" value="InterPro"/>
</dbReference>
<dbReference type="Gene3D" id="2.60.34.10">
    <property type="entry name" value="Substrate Binding Domain Of DNAk, Chain A, domain 1"/>
    <property type="match status" value="1"/>
</dbReference>
<dbReference type="CDD" id="cd10234">
    <property type="entry name" value="ASKHA_NBD_HSP70_DnaK-like"/>
    <property type="match status" value="1"/>
</dbReference>
<dbReference type="InterPro" id="IPR043129">
    <property type="entry name" value="ATPase_NBD"/>
</dbReference>
<feature type="compositionally biased region" description="Basic and acidic residues" evidence="12">
    <location>
        <begin position="518"/>
        <end position="529"/>
    </location>
</feature>
<proteinExistence type="evidence at transcript level"/>
<dbReference type="AlphaFoldDB" id="A0A838LF36"/>
<keyword evidence="4 9" id="KW-0597">Phosphoprotein</keyword>
<feature type="region of interest" description="Disordered" evidence="12">
    <location>
        <begin position="518"/>
        <end position="549"/>
    </location>
</feature>
<dbReference type="FunFam" id="2.60.34.10:FF:000014">
    <property type="entry name" value="Chaperone protein DnaK HSP70"/>
    <property type="match status" value="1"/>
</dbReference>
<dbReference type="Gene3D" id="3.30.420.40">
    <property type="match status" value="2"/>
</dbReference>
<dbReference type="Pfam" id="PF00012">
    <property type="entry name" value="HSP70"/>
    <property type="match status" value="1"/>
</dbReference>
<dbReference type="PROSITE" id="PS00297">
    <property type="entry name" value="HSP70_1"/>
    <property type="match status" value="1"/>
</dbReference>
<keyword evidence="7 9" id="KW-0346">Stress response</keyword>
<dbReference type="InterPro" id="IPR018181">
    <property type="entry name" value="Heat_shock_70_CS"/>
</dbReference>
<dbReference type="HAMAP" id="MF_00332">
    <property type="entry name" value="DnaK"/>
    <property type="match status" value="1"/>
</dbReference>
<dbReference type="NCBIfam" id="NF003520">
    <property type="entry name" value="PRK05183.1"/>
    <property type="match status" value="1"/>
</dbReference>
<keyword evidence="14" id="KW-1185">Reference proteome</keyword>
<dbReference type="InterPro" id="IPR012725">
    <property type="entry name" value="Chaperone_DnaK"/>
</dbReference>